<dbReference type="GO" id="GO:0045010">
    <property type="term" value="P:actin nucleation"/>
    <property type="evidence" value="ECO:0007669"/>
    <property type="project" value="InterPro"/>
</dbReference>
<dbReference type="GO" id="GO:0051015">
    <property type="term" value="F:actin filament binding"/>
    <property type="evidence" value="ECO:0007669"/>
    <property type="project" value="InterPro"/>
</dbReference>
<dbReference type="SUPFAM" id="SSF101447">
    <property type="entry name" value="Formin homology 2 domain (FH2 domain)"/>
    <property type="match status" value="1"/>
</dbReference>
<proteinExistence type="inferred from homology"/>
<reference evidence="10" key="3">
    <citation type="submission" date="2015-04" db="UniProtKB">
        <authorList>
            <consortium name="EnsemblPlants"/>
        </authorList>
    </citation>
    <scope>IDENTIFICATION</scope>
</reference>
<comment type="subcellular location">
    <subcellularLocation>
        <location evidence="1">Membrane</location>
        <topology evidence="1">Single-pass membrane protein</topology>
    </subcellularLocation>
</comment>
<dbReference type="InterPro" id="IPR042201">
    <property type="entry name" value="FH2_Formin_sf"/>
</dbReference>
<keyword evidence="11" id="KW-1185">Reference proteome</keyword>
<dbReference type="Gene3D" id="1.20.58.2220">
    <property type="entry name" value="Formin, FH2 domain"/>
    <property type="match status" value="1"/>
</dbReference>
<dbReference type="SMART" id="SM00498">
    <property type="entry name" value="FH2"/>
    <property type="match status" value="1"/>
</dbReference>
<evidence type="ECO:0000313" key="11">
    <source>
        <dbReference type="Proteomes" id="UP000032180"/>
    </source>
</evidence>
<organism evidence="10 11">
    <name type="scientific">Leersia perrieri</name>
    <dbReference type="NCBI Taxonomy" id="77586"/>
    <lineage>
        <taxon>Eukaryota</taxon>
        <taxon>Viridiplantae</taxon>
        <taxon>Streptophyta</taxon>
        <taxon>Embryophyta</taxon>
        <taxon>Tracheophyta</taxon>
        <taxon>Spermatophyta</taxon>
        <taxon>Magnoliopsida</taxon>
        <taxon>Liliopsida</taxon>
        <taxon>Poales</taxon>
        <taxon>Poaceae</taxon>
        <taxon>BOP clade</taxon>
        <taxon>Oryzoideae</taxon>
        <taxon>Oryzeae</taxon>
        <taxon>Oryzinae</taxon>
        <taxon>Leersia</taxon>
    </lineage>
</organism>
<evidence type="ECO:0000256" key="2">
    <source>
        <dbReference type="ARBA" id="ARBA00022692"/>
    </source>
</evidence>
<keyword evidence="4" id="KW-1133">Transmembrane helix</keyword>
<dbReference type="eggNOG" id="KOG1922">
    <property type="taxonomic scope" value="Eukaryota"/>
</dbReference>
<dbReference type="PANTHER" id="PTHR23213:SF347">
    <property type="entry name" value="FORMIN-LIKE PROTEIN 14"/>
    <property type="match status" value="1"/>
</dbReference>
<reference evidence="11" key="2">
    <citation type="submission" date="2013-12" db="EMBL/GenBank/DDBJ databases">
        <authorList>
            <person name="Yu Y."/>
            <person name="Lee S."/>
            <person name="de Baynast K."/>
            <person name="Wissotski M."/>
            <person name="Liu L."/>
            <person name="Talag J."/>
            <person name="Goicoechea J."/>
            <person name="Angelova A."/>
            <person name="Jetty R."/>
            <person name="Kudrna D."/>
            <person name="Golser W."/>
            <person name="Rivera L."/>
            <person name="Zhang J."/>
            <person name="Wing R."/>
        </authorList>
    </citation>
    <scope>NUCLEOTIDE SEQUENCE</scope>
</reference>
<evidence type="ECO:0000256" key="5">
    <source>
        <dbReference type="ARBA" id="ARBA00023136"/>
    </source>
</evidence>
<dbReference type="PROSITE" id="PS51444">
    <property type="entry name" value="FH2"/>
    <property type="match status" value="1"/>
</dbReference>
<feature type="compositionally biased region" description="Polar residues" evidence="8">
    <location>
        <begin position="1"/>
        <end position="10"/>
    </location>
</feature>
<feature type="region of interest" description="Disordered" evidence="8">
    <location>
        <begin position="1"/>
        <end position="171"/>
    </location>
</feature>
<feature type="compositionally biased region" description="Low complexity" evidence="8">
    <location>
        <begin position="51"/>
        <end position="96"/>
    </location>
</feature>
<evidence type="ECO:0000313" key="10">
    <source>
        <dbReference type="EnsemblPlants" id="LPERR05G00270.1"/>
    </source>
</evidence>
<dbReference type="STRING" id="77586.A0A0D9WBS2"/>
<feature type="domain" description="FH2" evidence="9">
    <location>
        <begin position="114"/>
        <end position="550"/>
    </location>
</feature>
<dbReference type="AlphaFoldDB" id="A0A0D9WBS2"/>
<keyword evidence="3" id="KW-0732">Signal</keyword>
<dbReference type="HOGENOM" id="CLU_007699_0_2_1"/>
<name>A0A0D9WBS2_9ORYZ</name>
<dbReference type="PANTHER" id="PTHR23213">
    <property type="entry name" value="FORMIN-RELATED"/>
    <property type="match status" value="1"/>
</dbReference>
<evidence type="ECO:0000256" key="4">
    <source>
        <dbReference type="ARBA" id="ARBA00022989"/>
    </source>
</evidence>
<accession>A0A0D9WBS2</accession>
<feature type="compositionally biased region" description="Pro residues" evidence="8">
    <location>
        <begin position="41"/>
        <end position="50"/>
    </location>
</feature>
<evidence type="ECO:0000256" key="8">
    <source>
        <dbReference type="SAM" id="MobiDB-lite"/>
    </source>
</evidence>
<dbReference type="GO" id="GO:0016020">
    <property type="term" value="C:membrane"/>
    <property type="evidence" value="ECO:0007669"/>
    <property type="project" value="UniProtKB-SubCell"/>
</dbReference>
<evidence type="ECO:0000256" key="7">
    <source>
        <dbReference type="RuleBase" id="RU361260"/>
    </source>
</evidence>
<dbReference type="Gramene" id="LPERR05G00270.1">
    <property type="protein sequence ID" value="LPERR05G00270.1"/>
    <property type="gene ID" value="LPERR05G00270"/>
</dbReference>
<dbReference type="InterPro" id="IPR015425">
    <property type="entry name" value="FH2_Formin"/>
</dbReference>
<evidence type="ECO:0000256" key="1">
    <source>
        <dbReference type="ARBA" id="ARBA00004167"/>
    </source>
</evidence>
<evidence type="ECO:0000259" key="9">
    <source>
        <dbReference type="PROSITE" id="PS51444"/>
    </source>
</evidence>
<keyword evidence="2" id="KW-0812">Transmembrane</keyword>
<dbReference type="Pfam" id="PF02181">
    <property type="entry name" value="FH2"/>
    <property type="match status" value="1"/>
</dbReference>
<comment type="similarity">
    <text evidence="6">Belongs to the formin-like family. Class-I subfamily.</text>
</comment>
<dbReference type="Proteomes" id="UP000032180">
    <property type="component" value="Chromosome 5"/>
</dbReference>
<evidence type="ECO:0000256" key="6">
    <source>
        <dbReference type="ARBA" id="ARBA00025793"/>
    </source>
</evidence>
<reference evidence="10 11" key="1">
    <citation type="submission" date="2012-08" db="EMBL/GenBank/DDBJ databases">
        <title>Oryza genome evolution.</title>
        <authorList>
            <person name="Wing R.A."/>
        </authorList>
    </citation>
    <scope>NUCLEOTIDE SEQUENCE</scope>
</reference>
<dbReference type="EnsemblPlants" id="LPERR05G00270.1">
    <property type="protein sequence ID" value="LPERR05G00270.1"/>
    <property type="gene ID" value="LPERR05G00270"/>
</dbReference>
<sequence length="553" mass="60152">MPTSSSNPSTEFLYLGTLATPPQPPPTTTSRDLRPGSPELRPLPPLPRVGPPSGEFASRSSASDPSTAPPAAAEASSSSLSPSSPSASSPTLGSSPVHLRPPSIPQPRGRAPNPSPPKRRPEPMAAHAWNPFVPVPPQAAPISEDDGEASSPSEKSMRKTRPLHSDKLKPGSLHMKDEMINLYLNNSTMATAMPREVCLLGAPRCHGIGMLVGALGVSKEQVREAILEGNAHGLGVEALRMLTQMTLTNEEEIKLKYFKYDLSTKLCPVEAFLKAVLDVPFAFKRMDAMLYVANFYLEVNQLRMSYATLEAACQELKSSRLFHKVLESVLNFGNLMNINTGSPNSHAMEPNTLLKIVDVKGADGKAALLQYVVREIVKPEGHSPVCKTKSNTSLQYDVECRKHGLQVVSKLASELSNTKKASCIDMMKLSRDVSELGVGLGKIHDVLRLNSMVGSADSARRFHNTMSMFLRQAEEEILKLQAQESICLSCVKEVTEYFHGDLSSSDEGHMVRVFSGVREFLAMLDRICKEAGEEMKTGGYMGRGDWMAAPMTP</sequence>
<keyword evidence="5" id="KW-0472">Membrane</keyword>
<dbReference type="InterPro" id="IPR027643">
    <property type="entry name" value="Formin-like_plant"/>
</dbReference>
<protein>
    <recommendedName>
        <fullName evidence="7">Formin-like protein</fullName>
    </recommendedName>
</protein>
<evidence type="ECO:0000256" key="3">
    <source>
        <dbReference type="ARBA" id="ARBA00022729"/>
    </source>
</evidence>